<dbReference type="InterPro" id="IPR027806">
    <property type="entry name" value="HARBI1_dom"/>
</dbReference>
<dbReference type="GeneID" id="106815500"/>
<evidence type="ECO:0000256" key="1">
    <source>
        <dbReference type="ARBA" id="ARBA00001968"/>
    </source>
</evidence>
<comment type="cofactor">
    <cofactor evidence="1">
        <name>a divalent metal cation</name>
        <dbReference type="ChEBI" id="CHEBI:60240"/>
    </cofactor>
</comment>
<feature type="domain" description="DDE Tnp4" evidence="3">
    <location>
        <begin position="123"/>
        <end position="257"/>
    </location>
</feature>
<keyword evidence="2" id="KW-0479">Metal-binding</keyword>
<dbReference type="RefSeq" id="XP_014675449.1">
    <property type="nucleotide sequence ID" value="XM_014819963.1"/>
</dbReference>
<sequence>MTASNFAFHPQRLHYYTGLETYGNFILLFRALGETVNELNYYYGVSPSLAPEDQLFLTLVKLRLAQTNFELSMLFEINIKEVTNVFVTWINFLYHHWWPSRDLVSFFTPSDFRKKFPTTRVIVDGTEIPMKKPHQPVAQQATYSTYKNRNTAKVLVGVTPGGLVSFVSDAYGGSASDRQICERSNLSQICDPGDSIMADKGFNVQDLFISSNVEINIPEFFKKKNRMSAKSVTKDRKIASKRVHVERIIGLAKTYKIRLK</sequence>
<dbReference type="Proteomes" id="UP000695022">
    <property type="component" value="Unplaced"/>
</dbReference>
<dbReference type="Pfam" id="PF13359">
    <property type="entry name" value="DDE_Tnp_4"/>
    <property type="match status" value="1"/>
</dbReference>
<dbReference type="InterPro" id="IPR027805">
    <property type="entry name" value="Transposase_HTH_dom"/>
</dbReference>
<evidence type="ECO:0000259" key="4">
    <source>
        <dbReference type="Pfam" id="PF13613"/>
    </source>
</evidence>
<protein>
    <submittedName>
        <fullName evidence="6">Uncharacterized protein LOC106815500</fullName>
    </submittedName>
</protein>
<accession>A0ABM1ETC8</accession>
<name>A0ABM1ETC8_PRICU</name>
<organism evidence="5 6">
    <name type="scientific">Priapulus caudatus</name>
    <name type="common">Priapulid worm</name>
    <dbReference type="NCBI Taxonomy" id="37621"/>
    <lineage>
        <taxon>Eukaryota</taxon>
        <taxon>Metazoa</taxon>
        <taxon>Ecdysozoa</taxon>
        <taxon>Scalidophora</taxon>
        <taxon>Priapulida</taxon>
        <taxon>Priapulimorpha</taxon>
        <taxon>Priapulimorphida</taxon>
        <taxon>Priapulidae</taxon>
        <taxon>Priapulus</taxon>
    </lineage>
</organism>
<keyword evidence="5" id="KW-1185">Reference proteome</keyword>
<dbReference type="PANTHER" id="PTHR23080">
    <property type="entry name" value="THAP DOMAIN PROTEIN"/>
    <property type="match status" value="1"/>
</dbReference>
<evidence type="ECO:0000313" key="5">
    <source>
        <dbReference type="Proteomes" id="UP000695022"/>
    </source>
</evidence>
<proteinExistence type="predicted"/>
<dbReference type="Pfam" id="PF13613">
    <property type="entry name" value="HTH_Tnp_4"/>
    <property type="match status" value="1"/>
</dbReference>
<feature type="domain" description="Transposase Helix-turn-helix" evidence="4">
    <location>
        <begin position="48"/>
        <end position="96"/>
    </location>
</feature>
<evidence type="ECO:0000259" key="3">
    <source>
        <dbReference type="Pfam" id="PF13359"/>
    </source>
</evidence>
<gene>
    <name evidence="6" type="primary">LOC106815500</name>
</gene>
<reference evidence="6" key="1">
    <citation type="submission" date="2025-08" db="UniProtKB">
        <authorList>
            <consortium name="RefSeq"/>
        </authorList>
    </citation>
    <scope>IDENTIFICATION</scope>
</reference>
<evidence type="ECO:0000256" key="2">
    <source>
        <dbReference type="ARBA" id="ARBA00022723"/>
    </source>
</evidence>
<evidence type="ECO:0000313" key="6">
    <source>
        <dbReference type="RefSeq" id="XP_014675449.1"/>
    </source>
</evidence>